<dbReference type="Proteomes" id="UP000003835">
    <property type="component" value="Unassembled WGS sequence"/>
</dbReference>
<evidence type="ECO:0000313" key="2">
    <source>
        <dbReference type="EMBL" id="EDX77510.1"/>
    </source>
</evidence>
<evidence type="ECO:0000313" key="3">
    <source>
        <dbReference type="Proteomes" id="UP000003835"/>
    </source>
</evidence>
<evidence type="ECO:0000256" key="1">
    <source>
        <dbReference type="SAM" id="Phobius"/>
    </source>
</evidence>
<sequence length="63" mass="6840">MQGEAHQIIHTGEPIIAVPTHVEPNLPLQVPVGSVPETIFAIAVLIRSIALLIKVIGQQKERK</sequence>
<keyword evidence="1" id="KW-0472">Membrane</keyword>
<dbReference type="OrthoDB" id="590830at2"/>
<name>B4VKH8_9CYAN</name>
<feature type="transmembrane region" description="Helical" evidence="1">
    <location>
        <begin position="38"/>
        <end position="57"/>
    </location>
</feature>
<reference evidence="2 3" key="1">
    <citation type="submission" date="2008-07" db="EMBL/GenBank/DDBJ databases">
        <authorList>
            <person name="Tandeau de Marsac N."/>
            <person name="Ferriera S."/>
            <person name="Johnson J."/>
            <person name="Kravitz S."/>
            <person name="Beeson K."/>
            <person name="Sutton G."/>
            <person name="Rogers Y.-H."/>
            <person name="Friedman R."/>
            <person name="Frazier M."/>
            <person name="Venter J.C."/>
        </authorList>
    </citation>
    <scope>NUCLEOTIDE SEQUENCE [LARGE SCALE GENOMIC DNA]</scope>
    <source>
        <strain evidence="2 3">PCC 7420</strain>
    </source>
</reference>
<keyword evidence="1" id="KW-1133">Transmembrane helix</keyword>
<gene>
    <name evidence="2" type="ORF">MC7420_2834</name>
</gene>
<dbReference type="RefSeq" id="WP_006098771.1">
    <property type="nucleotide sequence ID" value="NZ_DS989843.1"/>
</dbReference>
<protein>
    <submittedName>
        <fullName evidence="2">Uncharacterized protein</fullName>
    </submittedName>
</protein>
<organism evidence="2 3">
    <name type="scientific">Coleofasciculus chthonoplastes PCC 7420</name>
    <dbReference type="NCBI Taxonomy" id="118168"/>
    <lineage>
        <taxon>Bacteria</taxon>
        <taxon>Bacillati</taxon>
        <taxon>Cyanobacteriota</taxon>
        <taxon>Cyanophyceae</taxon>
        <taxon>Coleofasciculales</taxon>
        <taxon>Coleofasciculaceae</taxon>
        <taxon>Coleofasciculus</taxon>
    </lineage>
</organism>
<keyword evidence="3" id="KW-1185">Reference proteome</keyword>
<keyword evidence="1" id="KW-0812">Transmembrane</keyword>
<dbReference type="AlphaFoldDB" id="B4VKH8"/>
<dbReference type="STRING" id="118168.MC7420_2834"/>
<accession>B4VKH8</accession>
<dbReference type="EMBL" id="DS989843">
    <property type="protein sequence ID" value="EDX77510.1"/>
    <property type="molecule type" value="Genomic_DNA"/>
</dbReference>
<dbReference type="HOGENOM" id="CLU_207736_0_0_3"/>
<proteinExistence type="predicted"/>